<evidence type="ECO:0000313" key="1">
    <source>
        <dbReference type="Proteomes" id="UP000887579"/>
    </source>
</evidence>
<sequence>MGRRRSSNISRRWSEVTTARKQSSDDIQSIDADSVIRNERVYLHILDYEAREFTGLTTYHGMVRIYNSNTWPSRIFWCVVVVSCVSMFMIHCGIMLYGYHRKPTLTQVNIIIPPEGIVFPEITICALNPVIEDKVKNWNMSKSVLNYLLKSFDGESSDREKVLLNQHNELLAYLNDYKTTMGKDFKLLEFIDSTSPSCSDLVKACFWAGQRIANCCTFSEPIYTEYGKCYKFSNIKLQRKQWFSGYNYGFEIIVDTKSDQIFEEQLSLDPFADIGIRIFIHNETQFPQMIGGGILAPPGMRMYAGMEKRELKLLPNTDWGVCQQNWDEKVHGKQLLNLPYSANHCEMNCRLNFFVENLEDREVMKLEGKSLEYAKENYVGIMIYMREISYELHEQQRQMQTADLLNGQDQQNVVLVEENFDENDEFIGDEMANLDEDADDESNIEEGQPFIRRPSTLFKRRSSRAPRKSYSIIFDDRRSISQIPNNRRSLADAIHAARKQSSATKDSVAPHSVTLDLPNVGAAARRHSAQRLSVFVDPNNRRQSKTELFRQARKPSVQFLNPGISVLRRPSYQSNHGDEIHLHVDKRKLSLAPGAIGRRKSTAYTNSLL</sequence>
<reference evidence="2" key="1">
    <citation type="submission" date="2022-11" db="UniProtKB">
        <authorList>
            <consortium name="WormBaseParasite"/>
        </authorList>
    </citation>
    <scope>IDENTIFICATION</scope>
</reference>
<accession>A0AC34FDD0</accession>
<dbReference type="WBParaSite" id="ES5_v2.g15183.t1">
    <property type="protein sequence ID" value="ES5_v2.g15183.t1"/>
    <property type="gene ID" value="ES5_v2.g15183"/>
</dbReference>
<proteinExistence type="predicted"/>
<dbReference type="Proteomes" id="UP000887579">
    <property type="component" value="Unplaced"/>
</dbReference>
<evidence type="ECO:0000313" key="2">
    <source>
        <dbReference type="WBParaSite" id="ES5_v2.g15183.t1"/>
    </source>
</evidence>
<name>A0AC34FDD0_9BILA</name>
<protein>
    <submittedName>
        <fullName evidence="2">Uncharacterized protein</fullName>
    </submittedName>
</protein>
<organism evidence="1 2">
    <name type="scientific">Panagrolaimus sp. ES5</name>
    <dbReference type="NCBI Taxonomy" id="591445"/>
    <lineage>
        <taxon>Eukaryota</taxon>
        <taxon>Metazoa</taxon>
        <taxon>Ecdysozoa</taxon>
        <taxon>Nematoda</taxon>
        <taxon>Chromadorea</taxon>
        <taxon>Rhabditida</taxon>
        <taxon>Tylenchina</taxon>
        <taxon>Panagrolaimomorpha</taxon>
        <taxon>Panagrolaimoidea</taxon>
        <taxon>Panagrolaimidae</taxon>
        <taxon>Panagrolaimus</taxon>
    </lineage>
</organism>